<keyword evidence="2" id="KW-1185">Reference proteome</keyword>
<proteinExistence type="predicted"/>
<protein>
    <submittedName>
        <fullName evidence="1">Uncharacterized protein</fullName>
    </submittedName>
</protein>
<reference evidence="1" key="1">
    <citation type="journal article" date="2023" name="Mol. Biol. Evol.">
        <title>Third-Generation Sequencing Reveals the Adaptive Role of the Epigenome in Three Deep-Sea Polychaetes.</title>
        <authorList>
            <person name="Perez M."/>
            <person name="Aroh O."/>
            <person name="Sun Y."/>
            <person name="Lan Y."/>
            <person name="Juniper S.K."/>
            <person name="Young C.R."/>
            <person name="Angers B."/>
            <person name="Qian P.Y."/>
        </authorList>
    </citation>
    <scope>NUCLEOTIDE SEQUENCE</scope>
    <source>
        <strain evidence="1">P08H-3</strain>
    </source>
</reference>
<dbReference type="EMBL" id="JAODUP010000471">
    <property type="protein sequence ID" value="KAK2149016.1"/>
    <property type="molecule type" value="Genomic_DNA"/>
</dbReference>
<comment type="caution">
    <text evidence="1">The sequence shown here is derived from an EMBL/GenBank/DDBJ whole genome shotgun (WGS) entry which is preliminary data.</text>
</comment>
<organism evidence="1 2">
    <name type="scientific">Paralvinella palmiformis</name>
    <dbReference type="NCBI Taxonomy" id="53620"/>
    <lineage>
        <taxon>Eukaryota</taxon>
        <taxon>Metazoa</taxon>
        <taxon>Spiralia</taxon>
        <taxon>Lophotrochozoa</taxon>
        <taxon>Annelida</taxon>
        <taxon>Polychaeta</taxon>
        <taxon>Sedentaria</taxon>
        <taxon>Canalipalpata</taxon>
        <taxon>Terebellida</taxon>
        <taxon>Terebelliformia</taxon>
        <taxon>Alvinellidae</taxon>
        <taxon>Paralvinella</taxon>
    </lineage>
</organism>
<evidence type="ECO:0000313" key="1">
    <source>
        <dbReference type="EMBL" id="KAK2149016.1"/>
    </source>
</evidence>
<name>A0AAD9JAK4_9ANNE</name>
<dbReference type="Proteomes" id="UP001208570">
    <property type="component" value="Unassembled WGS sequence"/>
</dbReference>
<accession>A0AAD9JAK4</accession>
<evidence type="ECO:0000313" key="2">
    <source>
        <dbReference type="Proteomes" id="UP001208570"/>
    </source>
</evidence>
<sequence length="76" mass="8947">MELPSLRYRRECGDMLQTYNILHGLEDMPPDSLFHLAVEDTNGGHIMKLKKPRCRTALRQHLFSLRVIEKWNSLPE</sequence>
<gene>
    <name evidence="1" type="ORF">LSH36_471g01013</name>
</gene>
<dbReference type="AlphaFoldDB" id="A0AAD9JAK4"/>